<dbReference type="Gene3D" id="3.40.50.970">
    <property type="match status" value="2"/>
</dbReference>
<name>F2JT39_CELLD</name>
<dbReference type="GO" id="GO:0033980">
    <property type="term" value="F:phosphonopyruvate decarboxylase activity"/>
    <property type="evidence" value="ECO:0007669"/>
    <property type="project" value="UniProtKB-EC"/>
</dbReference>
<gene>
    <name evidence="6" type="ordered locus">Clole_3575</name>
</gene>
<dbReference type="GO" id="GO:0030976">
    <property type="term" value="F:thiamine pyrophosphate binding"/>
    <property type="evidence" value="ECO:0007669"/>
    <property type="project" value="InterPro"/>
</dbReference>
<dbReference type="CDD" id="cd03371">
    <property type="entry name" value="TPP_PpyrDC"/>
    <property type="match status" value="1"/>
</dbReference>
<dbReference type="STRING" id="642492.Clole_3575"/>
<keyword evidence="2" id="KW-0786">Thiamine pyrophosphate</keyword>
<dbReference type="KEGG" id="cle:Clole_3575"/>
<dbReference type="RefSeq" id="WP_013658534.1">
    <property type="nucleotide sequence ID" value="NC_015275.1"/>
</dbReference>
<evidence type="ECO:0000256" key="2">
    <source>
        <dbReference type="ARBA" id="ARBA00023052"/>
    </source>
</evidence>
<dbReference type="NCBIfam" id="TIGR03297">
    <property type="entry name" value="Ppyr-DeCO2ase"/>
    <property type="match status" value="1"/>
</dbReference>
<keyword evidence="3 6" id="KW-0456">Lyase</keyword>
<keyword evidence="6" id="KW-0670">Pyruvate</keyword>
<dbReference type="AlphaFoldDB" id="F2JT39"/>
<dbReference type="PANTHER" id="PTHR42818">
    <property type="entry name" value="SULFOPYRUVATE DECARBOXYLASE SUBUNIT ALPHA"/>
    <property type="match status" value="1"/>
</dbReference>
<dbReference type="InterPro" id="IPR029061">
    <property type="entry name" value="THDP-binding"/>
</dbReference>
<evidence type="ECO:0000256" key="3">
    <source>
        <dbReference type="ARBA" id="ARBA00023239"/>
    </source>
</evidence>
<dbReference type="Pfam" id="PF02775">
    <property type="entry name" value="TPP_enzyme_C"/>
    <property type="match status" value="1"/>
</dbReference>
<dbReference type="HOGENOM" id="CLU_042853_1_0_9"/>
<evidence type="ECO:0000256" key="1">
    <source>
        <dbReference type="ARBA" id="ARBA00022793"/>
    </source>
</evidence>
<dbReference type="InterPro" id="IPR051818">
    <property type="entry name" value="TPP_dependent_decarboxylase"/>
</dbReference>
<sequence>MKAEEFYNSIATLGVEFFAGVPDSQLQGFCNLLLEKFGISEQHIVCANEGAAVGLCAGYYLATGKIPLIYMQNSGIGNAVNPITSLTHQKVYAIPMVLVIGWRGEPKVKDEPQHVFQGEITLELLRCLEIEYIVIDKTTSVEEFLSGLEELRNKLRFNKQVAIVVKKASIEELPRPKLDIENRRLSREQAIEIITRLAPIESVFISTTGKASRELFEIREKYVETHEKDFLTVGCMGHSSMIALGIAMQKKEKLVYCIDGDGALLMHMGSLGVIGACKPHNYVHIVLNNGVHETVGGIPNVVNSMNLGEIARAVGYRNTFSVSDEEKLKECLSMSATIKGPTFIEVKVNLDVRKDLGRPTTSPIQNKELLMNYLR</sequence>
<evidence type="ECO:0000259" key="4">
    <source>
        <dbReference type="Pfam" id="PF02775"/>
    </source>
</evidence>
<dbReference type="PANTHER" id="PTHR42818:SF1">
    <property type="entry name" value="SULFOPYRUVATE DECARBOXYLASE"/>
    <property type="match status" value="1"/>
</dbReference>
<evidence type="ECO:0000313" key="6">
    <source>
        <dbReference type="EMBL" id="ADZ85258.1"/>
    </source>
</evidence>
<evidence type="ECO:0000259" key="5">
    <source>
        <dbReference type="Pfam" id="PF02776"/>
    </source>
</evidence>
<protein>
    <submittedName>
        <fullName evidence="6">Phosphonopyruvate decarboxylase</fullName>
        <ecNumber evidence="6">4.1.1.82</ecNumber>
    </submittedName>
</protein>
<proteinExistence type="predicted"/>
<organism evidence="6 7">
    <name type="scientific">Cellulosilyticum lentocellum (strain ATCC 49066 / DSM 5427 / NCIMB 11756 / RHM5)</name>
    <name type="common">Clostridium lentocellum</name>
    <dbReference type="NCBI Taxonomy" id="642492"/>
    <lineage>
        <taxon>Bacteria</taxon>
        <taxon>Bacillati</taxon>
        <taxon>Bacillota</taxon>
        <taxon>Clostridia</taxon>
        <taxon>Lachnospirales</taxon>
        <taxon>Cellulosilyticaceae</taxon>
        <taxon>Cellulosilyticum</taxon>
    </lineage>
</organism>
<dbReference type="InterPro" id="IPR017684">
    <property type="entry name" value="Phosphono-pyrv_decarboxylase"/>
</dbReference>
<dbReference type="CDD" id="cd07035">
    <property type="entry name" value="TPP_PYR_POX_like"/>
    <property type="match status" value="1"/>
</dbReference>
<dbReference type="Pfam" id="PF02776">
    <property type="entry name" value="TPP_enzyme_N"/>
    <property type="match status" value="1"/>
</dbReference>
<evidence type="ECO:0000313" key="7">
    <source>
        <dbReference type="Proteomes" id="UP000008467"/>
    </source>
</evidence>
<reference evidence="6 7" key="1">
    <citation type="journal article" date="2011" name="J. Bacteriol.">
        <title>Complete genome sequence of the cellulose-degrading bacterium Cellulosilyticum lentocellum.</title>
        <authorList>
            <consortium name="US DOE Joint Genome Institute"/>
            <person name="Miller D.A."/>
            <person name="Suen G."/>
            <person name="Bruce D."/>
            <person name="Copeland A."/>
            <person name="Cheng J.F."/>
            <person name="Detter C."/>
            <person name="Goodwin L.A."/>
            <person name="Han C.S."/>
            <person name="Hauser L.J."/>
            <person name="Land M.L."/>
            <person name="Lapidus A."/>
            <person name="Lucas S."/>
            <person name="Meincke L."/>
            <person name="Pitluck S."/>
            <person name="Tapia R."/>
            <person name="Teshima H."/>
            <person name="Woyke T."/>
            <person name="Fox B.G."/>
            <person name="Angert E.R."/>
            <person name="Currie C.R."/>
        </authorList>
    </citation>
    <scope>NUCLEOTIDE SEQUENCE [LARGE SCALE GENOMIC DNA]</scope>
    <source>
        <strain evidence="7">ATCC 49066 / DSM 5427 / NCIMB 11756 / RHM5</strain>
    </source>
</reference>
<dbReference type="SUPFAM" id="SSF52518">
    <property type="entry name" value="Thiamin diphosphate-binding fold (THDP-binding)"/>
    <property type="match status" value="2"/>
</dbReference>
<keyword evidence="1" id="KW-0210">Decarboxylase</keyword>
<dbReference type="Proteomes" id="UP000008467">
    <property type="component" value="Chromosome"/>
</dbReference>
<dbReference type="GO" id="GO:0032923">
    <property type="term" value="P:organic phosphonate biosynthetic process"/>
    <property type="evidence" value="ECO:0007669"/>
    <property type="project" value="InterPro"/>
</dbReference>
<dbReference type="EMBL" id="CP002582">
    <property type="protein sequence ID" value="ADZ85258.1"/>
    <property type="molecule type" value="Genomic_DNA"/>
</dbReference>
<dbReference type="InterPro" id="IPR011766">
    <property type="entry name" value="TPP_enzyme_TPP-bd"/>
</dbReference>
<keyword evidence="7" id="KW-1185">Reference proteome</keyword>
<feature type="domain" description="Thiamine pyrophosphate enzyme N-terminal TPP-binding" evidence="5">
    <location>
        <begin position="8"/>
        <end position="120"/>
    </location>
</feature>
<accession>F2JT39</accession>
<dbReference type="eggNOG" id="COG0028">
    <property type="taxonomic scope" value="Bacteria"/>
</dbReference>
<dbReference type="InterPro" id="IPR012001">
    <property type="entry name" value="Thiamin_PyroP_enz_TPP-bd_dom"/>
</dbReference>
<dbReference type="EC" id="4.1.1.82" evidence="6"/>
<feature type="domain" description="Thiamine pyrophosphate enzyme TPP-binding" evidence="4">
    <location>
        <begin position="232"/>
        <end position="346"/>
    </location>
</feature>